<dbReference type="OrthoDB" id="408683at2759"/>
<feature type="domain" description="tRNA-splicing endonuclease subunit Sen54 N-terminal" evidence="4">
    <location>
        <begin position="68"/>
        <end position="150"/>
    </location>
</feature>
<feature type="compositionally biased region" description="Basic residues" evidence="3">
    <location>
        <begin position="404"/>
        <end position="423"/>
    </location>
</feature>
<keyword evidence="5" id="KW-0540">Nuclease</keyword>
<reference evidence="5 6" key="1">
    <citation type="submission" date="2016-03" db="EMBL/GenBank/DDBJ databases">
        <authorList>
            <person name="Ploux O."/>
        </authorList>
    </citation>
    <scope>NUCLEOTIDE SEQUENCE [LARGE SCALE GENOMIC DNA]</scope>
    <source>
        <strain evidence="5 6">URUG2</strain>
    </source>
</reference>
<evidence type="ECO:0000259" key="4">
    <source>
        <dbReference type="Pfam" id="PF12928"/>
    </source>
</evidence>
<evidence type="ECO:0000313" key="5">
    <source>
        <dbReference type="EMBL" id="CZT14820.1"/>
    </source>
</evidence>
<sequence length="423" mass="47195">MADADEDVMPRAGGGEDVDLSDETQDFRFLTSISKEDATIPKRGEKDFEPHATALQSNTLAASRQAMHNALSYQRVHAPKGYTIGTYHPETNMAYTTSPRGPLFAKMGHVRSAKNDPLGHGEDPQRGQRIWLLPEEVLYLLERGTIDIRWPALDGDEVGQGLPMSLQGAYAMFLGDSEFHNESLTFERYSVYSGLKRMGYTVLRAPSWNSAGPPPGMECYPMPARRTWQAGLLDALSFWKIFWFSKPADNTSNHHTGPLVQNSLHRDYNQIFQRLALINFHDPTAHFQTEDPSKAHPDFRITYHVWKPGSTTFKKSAPGIPDFRIAVINARETTPPTLEQMGALMDSTPYDPPKPDGHMHAKFKYGYKNVIFAIVDQGVTSYLRIADAAFGREKVYERRAPARGGKRGGGRGGRGGRGRGNGR</sequence>
<keyword evidence="6" id="KW-1185">Reference proteome</keyword>
<gene>
    <name evidence="5" type="ORF">RCC_12249</name>
</gene>
<dbReference type="Pfam" id="PF12928">
    <property type="entry name" value="tRNA_int_end_N2"/>
    <property type="match status" value="1"/>
</dbReference>
<dbReference type="PANTHER" id="PTHR21027:SF1">
    <property type="entry name" value="TRNA-SPLICING ENDONUCLEASE SUBUNIT SEN54"/>
    <property type="match status" value="1"/>
</dbReference>
<dbReference type="STRING" id="112498.A0A2D3UR42"/>
<dbReference type="GO" id="GO:0004519">
    <property type="term" value="F:endonuclease activity"/>
    <property type="evidence" value="ECO:0007669"/>
    <property type="project" value="UniProtKB-KW"/>
</dbReference>
<dbReference type="InterPro" id="IPR024337">
    <property type="entry name" value="tRNA_splic_suSen54"/>
</dbReference>
<dbReference type="PANTHER" id="PTHR21027">
    <property type="entry name" value="TRNA-SPLICING ENDONUCLEASE SUBUNIT SEN54"/>
    <property type="match status" value="1"/>
</dbReference>
<evidence type="ECO:0000256" key="2">
    <source>
        <dbReference type="ARBA" id="ARBA00022694"/>
    </source>
</evidence>
<dbReference type="GeneID" id="35606802"/>
<protein>
    <submittedName>
        <fullName evidence="5">Related to tRNA-splicing endonuclease subunit</fullName>
    </submittedName>
</protein>
<organism evidence="5 6">
    <name type="scientific">Ramularia collo-cygni</name>
    <dbReference type="NCBI Taxonomy" id="112498"/>
    <lineage>
        <taxon>Eukaryota</taxon>
        <taxon>Fungi</taxon>
        <taxon>Dikarya</taxon>
        <taxon>Ascomycota</taxon>
        <taxon>Pezizomycotina</taxon>
        <taxon>Dothideomycetes</taxon>
        <taxon>Dothideomycetidae</taxon>
        <taxon>Mycosphaerellales</taxon>
        <taxon>Mycosphaerellaceae</taxon>
        <taxon>Ramularia</taxon>
    </lineage>
</organism>
<dbReference type="EMBL" id="FJUY01000001">
    <property type="protein sequence ID" value="CZT14820.1"/>
    <property type="molecule type" value="Genomic_DNA"/>
</dbReference>
<dbReference type="GO" id="GO:0000214">
    <property type="term" value="C:tRNA-intron endonuclease complex"/>
    <property type="evidence" value="ECO:0007669"/>
    <property type="project" value="TreeGrafter"/>
</dbReference>
<name>A0A2D3UR42_9PEZI</name>
<keyword evidence="5" id="KW-0378">Hydrolase</keyword>
<feature type="region of interest" description="Disordered" evidence="3">
    <location>
        <begin position="400"/>
        <end position="423"/>
    </location>
</feature>
<proteinExistence type="inferred from homology"/>
<accession>A0A2D3UR42</accession>
<evidence type="ECO:0000313" key="6">
    <source>
        <dbReference type="Proteomes" id="UP000225277"/>
    </source>
</evidence>
<dbReference type="AlphaFoldDB" id="A0A2D3UR42"/>
<dbReference type="GO" id="GO:0000379">
    <property type="term" value="P:tRNA-type intron splice site recognition and cleavage"/>
    <property type="evidence" value="ECO:0007669"/>
    <property type="project" value="TreeGrafter"/>
</dbReference>
<evidence type="ECO:0000256" key="1">
    <source>
        <dbReference type="ARBA" id="ARBA00005736"/>
    </source>
</evidence>
<feature type="region of interest" description="Disordered" evidence="3">
    <location>
        <begin position="1"/>
        <end position="24"/>
    </location>
</feature>
<keyword evidence="2" id="KW-0819">tRNA processing</keyword>
<dbReference type="InterPro" id="IPR024336">
    <property type="entry name" value="tRNA_splic_suSen54_N"/>
</dbReference>
<keyword evidence="5" id="KW-0255">Endonuclease</keyword>
<dbReference type="Proteomes" id="UP000225277">
    <property type="component" value="Unassembled WGS sequence"/>
</dbReference>
<evidence type="ECO:0000256" key="3">
    <source>
        <dbReference type="SAM" id="MobiDB-lite"/>
    </source>
</evidence>
<comment type="similarity">
    <text evidence="1">Belongs to the SEN54 family.</text>
</comment>
<dbReference type="RefSeq" id="XP_023621717.1">
    <property type="nucleotide sequence ID" value="XM_023765949.1"/>
</dbReference>